<organism evidence="1 2">
    <name type="scientific">Intestinimonas massiliensis</name>
    <name type="common">ex Afouda et al. 2020</name>
    <dbReference type="NCBI Taxonomy" id="1673721"/>
    <lineage>
        <taxon>Bacteria</taxon>
        <taxon>Bacillati</taxon>
        <taxon>Bacillota</taxon>
        <taxon>Clostridia</taxon>
        <taxon>Eubacteriales</taxon>
        <taxon>Intestinimonas</taxon>
    </lineage>
</organism>
<evidence type="ECO:0000313" key="1">
    <source>
        <dbReference type="EMBL" id="MCG4527275.1"/>
    </source>
</evidence>
<proteinExistence type="predicted"/>
<keyword evidence="2" id="KW-1185">Reference proteome</keyword>
<name>A0ABS9M9V0_9FIRM</name>
<gene>
    <name evidence="1" type="ORF">L0P79_09310</name>
</gene>
<accession>A0ABS9M9V0</accession>
<comment type="caution">
    <text evidence="1">The sequence shown here is derived from an EMBL/GenBank/DDBJ whole genome shotgun (WGS) entry which is preliminary data.</text>
</comment>
<protein>
    <submittedName>
        <fullName evidence="1">Uncharacterized protein</fullName>
    </submittedName>
</protein>
<evidence type="ECO:0000313" key="2">
    <source>
        <dbReference type="Proteomes" id="UP001200313"/>
    </source>
</evidence>
<reference evidence="1 2" key="1">
    <citation type="submission" date="2022-01" db="EMBL/GenBank/DDBJ databases">
        <title>Collection of gut derived symbiotic bacterial strains cultured from healthy donors.</title>
        <authorList>
            <person name="Lin H."/>
            <person name="Kohout C."/>
            <person name="Waligurski E."/>
            <person name="Pamer E.G."/>
        </authorList>
    </citation>
    <scope>NUCLEOTIDE SEQUENCE [LARGE SCALE GENOMIC DNA]</scope>
    <source>
        <strain evidence="1 2">DFI.3.7</strain>
    </source>
</reference>
<feature type="non-terminal residue" evidence="1">
    <location>
        <position position="1"/>
    </location>
</feature>
<dbReference type="EMBL" id="JAKNJB010000014">
    <property type="protein sequence ID" value="MCG4527275.1"/>
    <property type="molecule type" value="Genomic_DNA"/>
</dbReference>
<dbReference type="Proteomes" id="UP001200313">
    <property type="component" value="Unassembled WGS sequence"/>
</dbReference>
<sequence>ILPRSDIFCTQFSVRCCPRLFSDLNPPDLAVSDTFLRDAGNGDFCFVEDAALAPVEKRIEKLIIFKWNRTYPADRYFDLKLYEGTWHLALSSDFAGYSHERITMEVFER</sequence>